<dbReference type="GO" id="GO:0003841">
    <property type="term" value="F:1-acylglycerol-3-phosphate O-acyltransferase activity"/>
    <property type="evidence" value="ECO:0007669"/>
    <property type="project" value="TreeGrafter"/>
</dbReference>
<dbReference type="InterPro" id="IPR002123">
    <property type="entry name" value="Plipid/glycerol_acylTrfase"/>
</dbReference>
<reference evidence="4" key="1">
    <citation type="submission" date="2018-06" db="EMBL/GenBank/DDBJ databases">
        <authorList>
            <person name="Zhirakovskaya E."/>
        </authorList>
    </citation>
    <scope>NUCLEOTIDE SEQUENCE</scope>
</reference>
<dbReference type="AlphaFoldDB" id="A0A3B0UIV1"/>
<evidence type="ECO:0000256" key="2">
    <source>
        <dbReference type="ARBA" id="ARBA00023315"/>
    </source>
</evidence>
<keyword evidence="2 4" id="KW-0012">Acyltransferase</keyword>
<dbReference type="EMBL" id="UOEU01000143">
    <property type="protein sequence ID" value="VAW31041.1"/>
    <property type="molecule type" value="Genomic_DNA"/>
</dbReference>
<dbReference type="Pfam" id="PF01553">
    <property type="entry name" value="Acyltransferase"/>
    <property type="match status" value="1"/>
</dbReference>
<accession>A0A3B0UIV1</accession>
<proteinExistence type="predicted"/>
<organism evidence="4">
    <name type="scientific">hydrothermal vent metagenome</name>
    <dbReference type="NCBI Taxonomy" id="652676"/>
    <lineage>
        <taxon>unclassified sequences</taxon>
        <taxon>metagenomes</taxon>
        <taxon>ecological metagenomes</taxon>
    </lineage>
</organism>
<protein>
    <submittedName>
        <fullName evidence="4">Acyltransferase</fullName>
    </submittedName>
</protein>
<dbReference type="SMART" id="SM00563">
    <property type="entry name" value="PlsC"/>
    <property type="match status" value="1"/>
</dbReference>
<sequence length="193" mass="21739">MMNDNTNQLPQRGNPVSKAVAAFLFRLFGWEVVGRLPNLPKMVLIGGPHTSNWDFLVTLNLIFYLGVRINWMAKKEFFVRPFSHFLVWLGGVPIDRKATNGTVGQTAVAIEQREKIVLAIAPEGTRSKVTRWRTGFYHIAHQANIPIVPVIADYGRKALIITEPFTPSGDVETDLPQLQARYQGVDGKRREKS</sequence>
<dbReference type="PANTHER" id="PTHR10434">
    <property type="entry name" value="1-ACYL-SN-GLYCEROL-3-PHOSPHATE ACYLTRANSFERASE"/>
    <property type="match status" value="1"/>
</dbReference>
<dbReference type="GO" id="GO:0006654">
    <property type="term" value="P:phosphatidic acid biosynthetic process"/>
    <property type="evidence" value="ECO:0007669"/>
    <property type="project" value="TreeGrafter"/>
</dbReference>
<keyword evidence="1 4" id="KW-0808">Transferase</keyword>
<evidence type="ECO:0000259" key="3">
    <source>
        <dbReference type="SMART" id="SM00563"/>
    </source>
</evidence>
<dbReference type="PANTHER" id="PTHR10434:SF9">
    <property type="entry name" value="PHOSPHOLIPID_GLYCEROL ACYLTRANSFERASE DOMAIN-CONTAINING PROTEIN"/>
    <property type="match status" value="1"/>
</dbReference>
<gene>
    <name evidence="4" type="ORF">MNBD_CHLOROFLEXI01-4412</name>
</gene>
<feature type="domain" description="Phospholipid/glycerol acyltransferase" evidence="3">
    <location>
        <begin position="43"/>
        <end position="155"/>
    </location>
</feature>
<evidence type="ECO:0000313" key="4">
    <source>
        <dbReference type="EMBL" id="VAW31041.1"/>
    </source>
</evidence>
<name>A0A3B0UIV1_9ZZZZ</name>
<evidence type="ECO:0000256" key="1">
    <source>
        <dbReference type="ARBA" id="ARBA00022679"/>
    </source>
</evidence>
<dbReference type="SUPFAM" id="SSF69593">
    <property type="entry name" value="Glycerol-3-phosphate (1)-acyltransferase"/>
    <property type="match status" value="1"/>
</dbReference>
<dbReference type="CDD" id="cd07988">
    <property type="entry name" value="LPLAT_ABO13168-like"/>
    <property type="match status" value="1"/>
</dbReference>